<keyword evidence="1" id="KW-0472">Membrane</keyword>
<feature type="transmembrane region" description="Helical" evidence="1">
    <location>
        <begin position="20"/>
        <end position="43"/>
    </location>
</feature>
<name>A0A212L131_9BACT</name>
<evidence type="ECO:0000256" key="1">
    <source>
        <dbReference type="SAM" id="Phobius"/>
    </source>
</evidence>
<organism evidence="2">
    <name type="scientific">uncultured Desulfovibrio sp</name>
    <dbReference type="NCBI Taxonomy" id="167968"/>
    <lineage>
        <taxon>Bacteria</taxon>
        <taxon>Pseudomonadati</taxon>
        <taxon>Thermodesulfobacteriota</taxon>
        <taxon>Desulfovibrionia</taxon>
        <taxon>Desulfovibrionales</taxon>
        <taxon>Desulfovibrionaceae</taxon>
        <taxon>Desulfovibrio</taxon>
        <taxon>environmental samples</taxon>
    </lineage>
</organism>
<sequence>MHTCPSVSGAWRGQSFEDTAWPLVRILFAAVFCLLLFLASGCARAPDDTSRTERGVTGDLSTPIQVQVSNFVRRQPPAIYVRPREPLGYRPTALFVPLRTVQQMSNAVTFSNMFSRQIWQVWLSLNAFSALEYDTSATPFEPQRALAVARARGAQMLVSGYINHYMDGGSGGTSSLSLAMEVYDVKTGTVVWSMAQGGLMDARQVHDFYLFSVTEVNPEDPSSLIARTLAWDMGRQVLGWVDPSHPAPRDSSWTDMFKSKAF</sequence>
<keyword evidence="1" id="KW-1133">Transmembrane helix</keyword>
<proteinExistence type="predicted"/>
<evidence type="ECO:0000313" key="2">
    <source>
        <dbReference type="EMBL" id="SCM71228.1"/>
    </source>
</evidence>
<gene>
    <name evidence="2" type="ORF">KL86DES1_10943</name>
</gene>
<accession>A0A212L131</accession>
<protein>
    <recommendedName>
        <fullName evidence="3">Lipoprotein</fullName>
    </recommendedName>
</protein>
<reference evidence="2" key="1">
    <citation type="submission" date="2016-08" db="EMBL/GenBank/DDBJ databases">
        <authorList>
            <person name="Seilhamer J.J."/>
        </authorList>
    </citation>
    <scope>NUCLEOTIDE SEQUENCE</scope>
    <source>
        <strain evidence="2">86-1</strain>
    </source>
</reference>
<keyword evidence="1" id="KW-0812">Transmembrane</keyword>
<dbReference type="EMBL" id="FMJC01000001">
    <property type="protein sequence ID" value="SCM71228.1"/>
    <property type="molecule type" value="Genomic_DNA"/>
</dbReference>
<dbReference type="AlphaFoldDB" id="A0A212L131"/>
<dbReference type="RefSeq" id="WP_179979694.1">
    <property type="nucleotide sequence ID" value="NZ_LT608333.1"/>
</dbReference>
<evidence type="ECO:0008006" key="3">
    <source>
        <dbReference type="Google" id="ProtNLM"/>
    </source>
</evidence>